<name>A0ABD6EKW3_9BILA</name>
<organism evidence="1 2">
    <name type="scientific">Gnathostoma spinigerum</name>
    <dbReference type="NCBI Taxonomy" id="75299"/>
    <lineage>
        <taxon>Eukaryota</taxon>
        <taxon>Metazoa</taxon>
        <taxon>Ecdysozoa</taxon>
        <taxon>Nematoda</taxon>
        <taxon>Chromadorea</taxon>
        <taxon>Rhabditida</taxon>
        <taxon>Spirurina</taxon>
        <taxon>Gnathostomatomorpha</taxon>
        <taxon>Gnathostomatoidea</taxon>
        <taxon>Gnathostomatidae</taxon>
        <taxon>Gnathostoma</taxon>
    </lineage>
</organism>
<comment type="caution">
    <text evidence="1">The sequence shown here is derived from an EMBL/GenBank/DDBJ whole genome shotgun (WGS) entry which is preliminary data.</text>
</comment>
<dbReference type="AlphaFoldDB" id="A0ABD6EKW3"/>
<dbReference type="EMBL" id="JBGFUD010002142">
    <property type="protein sequence ID" value="MFH4977212.1"/>
    <property type="molecule type" value="Genomic_DNA"/>
</dbReference>
<reference evidence="1 2" key="1">
    <citation type="submission" date="2024-08" db="EMBL/GenBank/DDBJ databases">
        <title>Gnathostoma spinigerum genome.</title>
        <authorList>
            <person name="Gonzalez-Bertolin B."/>
            <person name="Monzon S."/>
            <person name="Zaballos A."/>
            <person name="Jimenez P."/>
            <person name="Dekumyoy P."/>
            <person name="Varona S."/>
            <person name="Cuesta I."/>
            <person name="Sumanam S."/>
            <person name="Adisakwattana P."/>
            <person name="Gasser R.B."/>
            <person name="Hernandez-Gonzalez A."/>
            <person name="Young N.D."/>
            <person name="Perteguer M.J."/>
        </authorList>
    </citation>
    <scope>NUCLEOTIDE SEQUENCE [LARGE SCALE GENOMIC DNA]</scope>
    <source>
        <strain evidence="1">AL3</strain>
        <tissue evidence="1">Liver</tissue>
    </source>
</reference>
<evidence type="ECO:0000313" key="2">
    <source>
        <dbReference type="Proteomes" id="UP001608902"/>
    </source>
</evidence>
<proteinExistence type="predicted"/>
<sequence length="235" mass="26199">MITSVDSPMLITCLVYSATIILTTFAGIQNVYTLQNYYADNDFDNGLPEGTAILTPIKGQASFFNNSQPGFKTGYVSGFISFYQANYPNNQAVVIKIVLCFPKSPQPHLYRIDVLFAGDTSERYCQQAHTMKALCVLNVSAGATFYQQSFHQYDISVIDEPNSIIGRTIRLICMDCQSEAMIAGCAVIGRTADDAYVEKDRSLDWNLRSEYPRGSFLSIHNPASSDPSQWYLISR</sequence>
<gene>
    <name evidence="1" type="ORF">AB6A40_003921</name>
</gene>
<evidence type="ECO:0000313" key="1">
    <source>
        <dbReference type="EMBL" id="MFH4977212.1"/>
    </source>
</evidence>
<accession>A0ABD6EKW3</accession>
<keyword evidence="2" id="KW-1185">Reference proteome</keyword>
<protein>
    <submittedName>
        <fullName evidence="1">Uncharacterized protein</fullName>
    </submittedName>
</protein>
<dbReference type="Proteomes" id="UP001608902">
    <property type="component" value="Unassembled WGS sequence"/>
</dbReference>